<dbReference type="Proteomes" id="UP000677082">
    <property type="component" value="Unassembled WGS sequence"/>
</dbReference>
<gene>
    <name evidence="1" type="ORF">Ato02nite_014990</name>
</gene>
<sequence length="231" mass="25724">MDVQNVLLSGVVGSTAYGLAGPESDVDMLGVFATETAALHGLDPIEESAVSSKPDATFHEAAKYCRLALGGNPTVSELMWLPCDLYDIRTPLGDELVDLRYAFLSAKRVRDAYLGYATQQFKKLEARGDGSFSADTRKRTAKHSRHLYRLCHQGHQLYSTGRLEIRLDDPQHFLDFGEEVAAGNLELARQLMARYEQAFDESPSVLPDEPDRAVVQDWLLRVRAAYYEVPA</sequence>
<dbReference type="RefSeq" id="WP_213005670.1">
    <property type="nucleotide sequence ID" value="NZ_BOQN01000018.1"/>
</dbReference>
<dbReference type="InterPro" id="IPR018775">
    <property type="entry name" value="RlaP"/>
</dbReference>
<dbReference type="EMBL" id="BOQN01000018">
    <property type="protein sequence ID" value="GIM89706.1"/>
    <property type="molecule type" value="Genomic_DNA"/>
</dbReference>
<dbReference type="PANTHER" id="PTHR34817">
    <property type="entry name" value="NUCLEOTIDYLTRANSFERASE"/>
    <property type="match status" value="1"/>
</dbReference>
<dbReference type="Pfam" id="PF10127">
    <property type="entry name" value="RlaP"/>
    <property type="match status" value="1"/>
</dbReference>
<proteinExistence type="predicted"/>
<comment type="caution">
    <text evidence="1">The sequence shown here is derived from an EMBL/GenBank/DDBJ whole genome shotgun (WGS) entry which is preliminary data.</text>
</comment>
<evidence type="ECO:0000313" key="1">
    <source>
        <dbReference type="EMBL" id="GIM89706.1"/>
    </source>
</evidence>
<evidence type="ECO:0000313" key="2">
    <source>
        <dbReference type="Proteomes" id="UP000677082"/>
    </source>
</evidence>
<name>A0A919W7P6_9ACTN</name>
<organism evidence="1 2">
    <name type="scientific">Paractinoplanes toevensis</name>
    <dbReference type="NCBI Taxonomy" id="571911"/>
    <lineage>
        <taxon>Bacteria</taxon>
        <taxon>Bacillati</taxon>
        <taxon>Actinomycetota</taxon>
        <taxon>Actinomycetes</taxon>
        <taxon>Micromonosporales</taxon>
        <taxon>Micromonosporaceae</taxon>
        <taxon>Paractinoplanes</taxon>
    </lineage>
</organism>
<keyword evidence="2" id="KW-1185">Reference proteome</keyword>
<evidence type="ECO:0008006" key="3">
    <source>
        <dbReference type="Google" id="ProtNLM"/>
    </source>
</evidence>
<dbReference type="AlphaFoldDB" id="A0A919W7P6"/>
<protein>
    <recommendedName>
        <fullName evidence="3">Nucleotidyltransferase</fullName>
    </recommendedName>
</protein>
<reference evidence="1 2" key="1">
    <citation type="submission" date="2021-03" db="EMBL/GenBank/DDBJ databases">
        <title>Whole genome shotgun sequence of Actinoplanes toevensis NBRC 105298.</title>
        <authorList>
            <person name="Komaki H."/>
            <person name="Tamura T."/>
        </authorList>
    </citation>
    <scope>NUCLEOTIDE SEQUENCE [LARGE SCALE GENOMIC DNA]</scope>
    <source>
        <strain evidence="1 2">NBRC 105298</strain>
    </source>
</reference>
<accession>A0A919W7P6</accession>
<dbReference type="PANTHER" id="PTHR34817:SF1">
    <property type="entry name" value="NUCLEOTIDYLTRANSFERASE"/>
    <property type="match status" value="1"/>
</dbReference>